<protein>
    <submittedName>
        <fullName evidence="1">Dipeptidase</fullName>
    </submittedName>
</protein>
<dbReference type="PANTHER" id="PTHR10443">
    <property type="entry name" value="MICROSOMAL DIPEPTIDASE"/>
    <property type="match status" value="1"/>
</dbReference>
<organism evidence="1 2">
    <name type="scientific">Blautia parvula</name>
    <dbReference type="NCBI Taxonomy" id="2877527"/>
    <lineage>
        <taxon>Bacteria</taxon>
        <taxon>Bacillati</taxon>
        <taxon>Bacillota</taxon>
        <taxon>Clostridia</taxon>
        <taxon>Lachnospirales</taxon>
        <taxon>Lachnospiraceae</taxon>
        <taxon>Blautia</taxon>
    </lineage>
</organism>
<evidence type="ECO:0000313" key="2">
    <source>
        <dbReference type="Proteomes" id="UP001600941"/>
    </source>
</evidence>
<dbReference type="PANTHER" id="PTHR10443:SF12">
    <property type="entry name" value="DIPEPTIDASE"/>
    <property type="match status" value="1"/>
</dbReference>
<dbReference type="Gene3D" id="3.20.20.140">
    <property type="entry name" value="Metal-dependent hydrolases"/>
    <property type="match status" value="1"/>
</dbReference>
<dbReference type="Proteomes" id="UP001600941">
    <property type="component" value="Unassembled WGS sequence"/>
</dbReference>
<comment type="caution">
    <text evidence="1">The sequence shown here is derived from an EMBL/GenBank/DDBJ whole genome shotgun (WGS) entry which is preliminary data.</text>
</comment>
<name>A0ABQ0C2X4_9FIRM</name>
<reference evidence="1 2" key="1">
    <citation type="submission" date="2024-04" db="EMBL/GenBank/DDBJ databases">
        <title>Defined microbial consortia suppress multidrug-resistant proinflammatory Enterobacteriaceae via ecological control.</title>
        <authorList>
            <person name="Furuichi M."/>
            <person name="Kawaguchi T."/>
            <person name="Pust M."/>
            <person name="Yasuma K."/>
            <person name="Plichta D."/>
            <person name="Hasegawa N."/>
            <person name="Ohya T."/>
            <person name="Bhattarai S."/>
            <person name="Sasajima S."/>
            <person name="Aoto Y."/>
            <person name="Tuganbaev T."/>
            <person name="Yaginuma M."/>
            <person name="Ueda M."/>
            <person name="Okahashi N."/>
            <person name="Amafuji K."/>
            <person name="Kiridooshi Y."/>
            <person name="Sugita K."/>
            <person name="Strazar M."/>
            <person name="Skelly A."/>
            <person name="Suda W."/>
            <person name="Hattori M."/>
            <person name="Nakamoto N."/>
            <person name="Caballero S."/>
            <person name="Norman J."/>
            <person name="Olle B."/>
            <person name="Tanoue T."/>
            <person name="Arita M."/>
            <person name="Bucci V."/>
            <person name="Atarashi K."/>
            <person name="Xavier R."/>
            <person name="Honda K."/>
        </authorList>
    </citation>
    <scope>NUCLEOTIDE SEQUENCE [LARGE SCALE GENOMIC DNA]</scope>
    <source>
        <strain evidence="2">k34-0107-D12</strain>
    </source>
</reference>
<dbReference type="RefSeq" id="WP_227210433.1">
    <property type="nucleotide sequence ID" value="NZ_BAABZQ010000001.1"/>
</dbReference>
<gene>
    <name evidence="1" type="ORF">K340107D12_59590</name>
</gene>
<dbReference type="InterPro" id="IPR008257">
    <property type="entry name" value="Pept_M19"/>
</dbReference>
<proteinExistence type="predicted"/>
<accession>A0ABQ0C2X4</accession>
<evidence type="ECO:0000313" key="1">
    <source>
        <dbReference type="EMBL" id="GAA6503143.1"/>
    </source>
</evidence>
<dbReference type="SUPFAM" id="SSF51556">
    <property type="entry name" value="Metallo-dependent hydrolases"/>
    <property type="match status" value="1"/>
</dbReference>
<sequence length="335" mass="37554">MQIIDMHCDTISKIRQMEKEGSPASLRHNSLSVDLEKMKKGGYALQTFAIYVNWEEEPDAEAAAGDILKIFQREMQRNADLISQVRTYSELEANEKAGKMSALLSLEEGAIFQNSLDSLRWFHRQGVRMATLTWNYENDFGFPNCMGDPLTQKTWSWGDDRGLKKKGLEFLEELEHLHILVDVSHLSDGGFWDVAEHSTRPFLASHSNARGLVKGSARNLTDDMIRTLADRGGVMGLNYAVSFMRPNWKPGEAGTTVEEIIQMASYILNVGGSDCLGLGSDYDGILELPEISDCSQVQLLAEQMEKHGFTYSQTEKILGGNVRRFLKENCNDSAS</sequence>
<dbReference type="Pfam" id="PF01244">
    <property type="entry name" value="Peptidase_M19"/>
    <property type="match status" value="1"/>
</dbReference>
<dbReference type="PROSITE" id="PS51365">
    <property type="entry name" value="RENAL_DIPEPTIDASE_2"/>
    <property type="match status" value="1"/>
</dbReference>
<dbReference type="EMBL" id="BAABZQ010000001">
    <property type="protein sequence ID" value="GAA6503143.1"/>
    <property type="molecule type" value="Genomic_DNA"/>
</dbReference>
<keyword evidence="2" id="KW-1185">Reference proteome</keyword>
<dbReference type="InterPro" id="IPR032466">
    <property type="entry name" value="Metal_Hydrolase"/>
</dbReference>